<dbReference type="InterPro" id="IPR050572">
    <property type="entry name" value="Fe-S_Ferredoxin"/>
</dbReference>
<dbReference type="InterPro" id="IPR017896">
    <property type="entry name" value="4Fe4S_Fe-S-bd"/>
</dbReference>
<keyword evidence="7" id="KW-1185">Reference proteome</keyword>
<name>A0ABT6N907_9FIRM</name>
<dbReference type="Pfam" id="PF13237">
    <property type="entry name" value="Fer4_10"/>
    <property type="match status" value="1"/>
</dbReference>
<dbReference type="PROSITE" id="PS51379">
    <property type="entry name" value="4FE4S_FER_2"/>
    <property type="match status" value="2"/>
</dbReference>
<dbReference type="SUPFAM" id="SSF52218">
    <property type="entry name" value="Flavoproteins"/>
    <property type="match status" value="1"/>
</dbReference>
<accession>A0ABT6N907</accession>
<keyword evidence="3" id="KW-0408">Iron</keyword>
<evidence type="ECO:0000313" key="6">
    <source>
        <dbReference type="EMBL" id="MDH8676896.1"/>
    </source>
</evidence>
<sequence length="300" mass="33994">MREVIYYFSGTGNSLYIAKLLSSELNFSYRRVSKHLKDEQSLELINQIVLVFPMYNHSYPLILKDFLITLSQRISLSQIHFSAVCTYGNGLGITLIQLDKLLQELGASLSLGYGIKMPYNYIEPIGFKIRGFLDSFIIREHSDLEIKAANELAQCKVREIARLISEKGFAEPEASSVFIESLVVKLGLQNTVQKKVWAKVGGTYTTKEETFYDMVKHMDDGFSINEKCVKCGVCSSVCPVDNIIKGNDGKPEFKHDCEQCFACVAWCPAQAIDFRNSTVERRRYHNTEISVSDMLMIDSD</sequence>
<dbReference type="PANTHER" id="PTHR43687">
    <property type="entry name" value="ADENYLYLSULFATE REDUCTASE, BETA SUBUNIT"/>
    <property type="match status" value="1"/>
</dbReference>
<gene>
    <name evidence="6" type="ORF">QE109_01990</name>
</gene>
<dbReference type="InterPro" id="IPR047964">
    <property type="entry name" value="EFR1-like"/>
</dbReference>
<reference evidence="6 7" key="1">
    <citation type="submission" date="2023-04" db="EMBL/GenBank/DDBJ databases">
        <title>Fusibacter bizertensis strain WBS, isolated from littoral bottom sediments of the Arctic seas - biochemical and genomic analysis.</title>
        <authorList>
            <person name="Brioukhanov A.L."/>
        </authorList>
    </citation>
    <scope>NUCLEOTIDE SEQUENCE [LARGE SCALE GENOMIC DNA]</scope>
    <source>
        <strain evidence="6 7">WBS</strain>
    </source>
</reference>
<dbReference type="InterPro" id="IPR017900">
    <property type="entry name" value="4Fe4S_Fe_S_CS"/>
</dbReference>
<dbReference type="EMBL" id="JARYZI010000001">
    <property type="protein sequence ID" value="MDH8676896.1"/>
    <property type="molecule type" value="Genomic_DNA"/>
</dbReference>
<keyword evidence="4" id="KW-0411">Iron-sulfur</keyword>
<dbReference type="InterPro" id="IPR029039">
    <property type="entry name" value="Flavoprotein-like_sf"/>
</dbReference>
<keyword evidence="1" id="KW-0004">4Fe-4S</keyword>
<dbReference type="RefSeq" id="WP_281092697.1">
    <property type="nucleotide sequence ID" value="NZ_JARYZI010000001.1"/>
</dbReference>
<dbReference type="SUPFAM" id="SSF54862">
    <property type="entry name" value="4Fe-4S ferredoxins"/>
    <property type="match status" value="1"/>
</dbReference>
<protein>
    <submittedName>
        <fullName evidence="6">EFR1 family ferrodoxin</fullName>
    </submittedName>
</protein>
<evidence type="ECO:0000256" key="3">
    <source>
        <dbReference type="ARBA" id="ARBA00023004"/>
    </source>
</evidence>
<dbReference type="PANTHER" id="PTHR43687:SF3">
    <property type="entry name" value="4FE-4S FERREDOXIN-TYPE DOMAIN-CONTAINING PROTEIN"/>
    <property type="match status" value="1"/>
</dbReference>
<dbReference type="Gene3D" id="3.30.70.20">
    <property type="match status" value="1"/>
</dbReference>
<feature type="domain" description="4Fe-4S ferredoxin-type" evidence="5">
    <location>
        <begin position="249"/>
        <end position="277"/>
    </location>
</feature>
<evidence type="ECO:0000256" key="4">
    <source>
        <dbReference type="ARBA" id="ARBA00023014"/>
    </source>
</evidence>
<dbReference type="Gene3D" id="3.40.50.360">
    <property type="match status" value="1"/>
</dbReference>
<organism evidence="6 7">
    <name type="scientific">Fusibacter bizertensis</name>
    <dbReference type="NCBI Taxonomy" id="1488331"/>
    <lineage>
        <taxon>Bacteria</taxon>
        <taxon>Bacillati</taxon>
        <taxon>Bacillota</taxon>
        <taxon>Clostridia</taxon>
        <taxon>Eubacteriales</taxon>
        <taxon>Eubacteriales Family XII. Incertae Sedis</taxon>
        <taxon>Fusibacter</taxon>
    </lineage>
</organism>
<proteinExistence type="predicted"/>
<evidence type="ECO:0000313" key="7">
    <source>
        <dbReference type="Proteomes" id="UP001158045"/>
    </source>
</evidence>
<evidence type="ECO:0000256" key="2">
    <source>
        <dbReference type="ARBA" id="ARBA00022723"/>
    </source>
</evidence>
<keyword evidence="2" id="KW-0479">Metal-binding</keyword>
<feature type="domain" description="4Fe-4S ferredoxin-type" evidence="5">
    <location>
        <begin position="220"/>
        <end position="248"/>
    </location>
</feature>
<comment type="caution">
    <text evidence="6">The sequence shown here is derived from an EMBL/GenBank/DDBJ whole genome shotgun (WGS) entry which is preliminary data.</text>
</comment>
<dbReference type="NCBIfam" id="NF038196">
    <property type="entry name" value="ferrodoxin_EFR1"/>
    <property type="match status" value="2"/>
</dbReference>
<dbReference type="Proteomes" id="UP001158045">
    <property type="component" value="Unassembled WGS sequence"/>
</dbReference>
<evidence type="ECO:0000259" key="5">
    <source>
        <dbReference type="PROSITE" id="PS51379"/>
    </source>
</evidence>
<dbReference type="PROSITE" id="PS00198">
    <property type="entry name" value="4FE4S_FER_1"/>
    <property type="match status" value="1"/>
</dbReference>
<evidence type="ECO:0000256" key="1">
    <source>
        <dbReference type="ARBA" id="ARBA00022485"/>
    </source>
</evidence>